<dbReference type="GO" id="GO:0042795">
    <property type="term" value="P:snRNA transcription by RNA polymerase II"/>
    <property type="evidence" value="ECO:0007669"/>
    <property type="project" value="TreeGrafter"/>
</dbReference>
<accession>A0A830HH33</accession>
<dbReference type="Pfam" id="PF13921">
    <property type="entry name" value="Myb_DNA-bind_6"/>
    <property type="match status" value="1"/>
</dbReference>
<keyword evidence="2" id="KW-0238">DNA-binding</keyword>
<dbReference type="PROSITE" id="PS51294">
    <property type="entry name" value="HTH_MYB"/>
    <property type="match status" value="3"/>
</dbReference>
<dbReference type="InterPro" id="IPR001005">
    <property type="entry name" value="SANT/Myb"/>
</dbReference>
<comment type="caution">
    <text evidence="8">The sequence shown here is derived from an EMBL/GenBank/DDBJ whole genome shotgun (WGS) entry which is preliminary data.</text>
</comment>
<organism evidence="8 9">
    <name type="scientific">Pycnococcus provasolii</name>
    <dbReference type="NCBI Taxonomy" id="41880"/>
    <lineage>
        <taxon>Eukaryota</taxon>
        <taxon>Viridiplantae</taxon>
        <taxon>Chlorophyta</taxon>
        <taxon>Pseudoscourfieldiophyceae</taxon>
        <taxon>Pseudoscourfieldiales</taxon>
        <taxon>Pycnococcaceae</taxon>
        <taxon>Pycnococcus</taxon>
    </lineage>
</organism>
<dbReference type="GO" id="GO:0019185">
    <property type="term" value="C:snRNA-activating protein complex"/>
    <property type="evidence" value="ECO:0007669"/>
    <property type="project" value="TreeGrafter"/>
</dbReference>
<evidence type="ECO:0000259" key="7">
    <source>
        <dbReference type="PROSITE" id="PS51294"/>
    </source>
</evidence>
<evidence type="ECO:0000313" key="8">
    <source>
        <dbReference type="EMBL" id="GHP05843.1"/>
    </source>
</evidence>
<evidence type="ECO:0000256" key="5">
    <source>
        <dbReference type="SAM" id="MobiDB-lite"/>
    </source>
</evidence>
<dbReference type="EMBL" id="BNJQ01000011">
    <property type="protein sequence ID" value="GHP05843.1"/>
    <property type="molecule type" value="Genomic_DNA"/>
</dbReference>
<keyword evidence="9" id="KW-1185">Reference proteome</keyword>
<evidence type="ECO:0000256" key="3">
    <source>
        <dbReference type="ARBA" id="ARBA00023163"/>
    </source>
</evidence>
<feature type="region of interest" description="Disordered" evidence="5">
    <location>
        <begin position="655"/>
        <end position="682"/>
    </location>
</feature>
<feature type="compositionally biased region" description="Low complexity" evidence="5">
    <location>
        <begin position="668"/>
        <end position="679"/>
    </location>
</feature>
<dbReference type="GO" id="GO:0001006">
    <property type="term" value="F:RNA polymerase III type 3 promoter sequence-specific DNA binding"/>
    <property type="evidence" value="ECO:0007669"/>
    <property type="project" value="TreeGrafter"/>
</dbReference>
<dbReference type="Pfam" id="PF00249">
    <property type="entry name" value="Myb_DNA-binding"/>
    <property type="match status" value="1"/>
</dbReference>
<dbReference type="Proteomes" id="UP000660262">
    <property type="component" value="Unassembled WGS sequence"/>
</dbReference>
<feature type="domain" description="HTH myb-type" evidence="7">
    <location>
        <begin position="149"/>
        <end position="203"/>
    </location>
</feature>
<dbReference type="SUPFAM" id="SSF46689">
    <property type="entry name" value="Homeodomain-like"/>
    <property type="match status" value="2"/>
</dbReference>
<feature type="domain" description="Myb-like" evidence="6">
    <location>
        <begin position="200"/>
        <end position="250"/>
    </location>
</feature>
<feature type="domain" description="HTH myb-type" evidence="7">
    <location>
        <begin position="204"/>
        <end position="254"/>
    </location>
</feature>
<evidence type="ECO:0000259" key="6">
    <source>
        <dbReference type="PROSITE" id="PS50090"/>
    </source>
</evidence>
<dbReference type="InterPro" id="IPR051575">
    <property type="entry name" value="Myb-like_DNA-bd"/>
</dbReference>
<reference evidence="8" key="1">
    <citation type="submission" date="2020-10" db="EMBL/GenBank/DDBJ databases">
        <title>Unveiling of a novel bifunctional photoreceptor, Dualchrome1, isolated from a cosmopolitan green alga.</title>
        <authorList>
            <person name="Suzuki S."/>
            <person name="Kawachi M."/>
        </authorList>
    </citation>
    <scope>NUCLEOTIDE SEQUENCE</scope>
    <source>
        <strain evidence="8">NIES 2893</strain>
    </source>
</reference>
<feature type="compositionally biased region" description="Polar residues" evidence="5">
    <location>
        <begin position="816"/>
        <end position="827"/>
    </location>
</feature>
<evidence type="ECO:0000256" key="1">
    <source>
        <dbReference type="ARBA" id="ARBA00023015"/>
    </source>
</evidence>
<dbReference type="GO" id="GO:0000978">
    <property type="term" value="F:RNA polymerase II cis-regulatory region sequence-specific DNA binding"/>
    <property type="evidence" value="ECO:0007669"/>
    <property type="project" value="TreeGrafter"/>
</dbReference>
<feature type="domain" description="Myb-like" evidence="6">
    <location>
        <begin position="98"/>
        <end position="148"/>
    </location>
</feature>
<protein>
    <submittedName>
        <fullName evidence="8">Uncharacterized protein</fullName>
    </submittedName>
</protein>
<evidence type="ECO:0000256" key="4">
    <source>
        <dbReference type="ARBA" id="ARBA00023242"/>
    </source>
</evidence>
<feature type="region of interest" description="Disordered" evidence="5">
    <location>
        <begin position="253"/>
        <end position="336"/>
    </location>
</feature>
<keyword evidence="3" id="KW-0804">Transcription</keyword>
<feature type="compositionally biased region" description="Pro residues" evidence="5">
    <location>
        <begin position="349"/>
        <end position="395"/>
    </location>
</feature>
<dbReference type="PANTHER" id="PTHR46621">
    <property type="entry name" value="SNRNA-ACTIVATING PROTEIN COMPLEX SUBUNIT 4"/>
    <property type="match status" value="1"/>
</dbReference>
<dbReference type="AlphaFoldDB" id="A0A830HH33"/>
<sequence length="827" mass="85040">MAEEETQLQQPEAGGVVVANTAQQQQQPEQAAAAAAQTKSASPSKQHLSVVVEHPAGKQPAPEPEDANEEIFDDDDDMDDDMGEDNSAPPTMPNGGDEEESKIGAWTPEEDELLKLGQSIHGNRWALVAEHVPGRTGQQCAQRWRHKVNPDIRKEKWTKEEDELLQTLHAEHGAKWAEVARHLPGRTDQQCMGRWRRHLDPVIKKCTWSAEEDATLRDLHAKHGSGWSCIAKQLSGRTAQQCRARFFQLQAPKNEKKEEKKREKELKQQEKKRKAELMGAARSASAAPPPPAPVEPRDAQQKKKKKKKSSSGGGGMPAMAMGEAAPPPPPAAPIPHFGVMGLSAAAIAAPPPPPPRRAGGARPPPPRAGGVLPPPPPVAVGGAPPPPPPPPPPPGGAKIPRSPSRNQQRGGVPADFLWPGPGLLGTPGARGIFPGIDDPELYSPASRAAQEIAAAYPQSMTAAAMTAAALALPQDDPSYQAALHMVQMVTPGFLNGICTPMTGAGRAVDGDITQVSPTAAGFGNLFGSGATAAGAATGGAGGGPNSSSFKAFANLPVPFQCLQSPTGLAAPELLSPNGLAPNLSTPDWSALNSLMRVRPGAQQQPGGSASVFEAMLANMGNPESVRALAAVNTAAAGADGDAAPHAAAPASGAAAAAGDGADAGGEANGAAGAAGADDAPPFSRRISATEAESVKASFKSMNAAFEMIAAANGNAGASSSDAVAVTAAAGGATPVAASRDVRGADVTSPGVANIRLKAHALIDDTSPLAVRSPYADGEGASNGVGVQMNAKQDPRRVTEWFGGGRSKQQQQQQQQASIALTPQRANS</sequence>
<name>A0A830HH33_9CHLO</name>
<dbReference type="GO" id="GO:0042796">
    <property type="term" value="P:snRNA transcription by RNA polymerase III"/>
    <property type="evidence" value="ECO:0007669"/>
    <property type="project" value="TreeGrafter"/>
</dbReference>
<dbReference type="InterPro" id="IPR009057">
    <property type="entry name" value="Homeodomain-like_sf"/>
</dbReference>
<evidence type="ECO:0000313" key="9">
    <source>
        <dbReference type="Proteomes" id="UP000660262"/>
    </source>
</evidence>
<feature type="domain" description="Myb-like" evidence="6">
    <location>
        <begin position="149"/>
        <end position="199"/>
    </location>
</feature>
<dbReference type="Gene3D" id="1.10.10.60">
    <property type="entry name" value="Homeodomain-like"/>
    <property type="match status" value="3"/>
</dbReference>
<dbReference type="InterPro" id="IPR017930">
    <property type="entry name" value="Myb_dom"/>
</dbReference>
<keyword evidence="4" id="KW-0539">Nucleus</keyword>
<dbReference type="SMART" id="SM00717">
    <property type="entry name" value="SANT"/>
    <property type="match status" value="3"/>
</dbReference>
<feature type="region of interest" description="Disordered" evidence="5">
    <location>
        <begin position="773"/>
        <end position="827"/>
    </location>
</feature>
<dbReference type="OrthoDB" id="544267at2759"/>
<keyword evidence="1" id="KW-0805">Transcription regulation</keyword>
<proteinExistence type="predicted"/>
<feature type="region of interest" description="Disordered" evidence="5">
    <location>
        <begin position="348"/>
        <end position="417"/>
    </location>
</feature>
<feature type="region of interest" description="Disordered" evidence="5">
    <location>
        <begin position="1"/>
        <end position="102"/>
    </location>
</feature>
<dbReference type="PROSITE" id="PS50090">
    <property type="entry name" value="MYB_LIKE"/>
    <property type="match status" value="3"/>
</dbReference>
<feature type="compositionally biased region" description="Acidic residues" evidence="5">
    <location>
        <begin position="63"/>
        <end position="84"/>
    </location>
</feature>
<feature type="compositionally biased region" description="Basic and acidic residues" evidence="5">
    <location>
        <begin position="253"/>
        <end position="276"/>
    </location>
</feature>
<dbReference type="PANTHER" id="PTHR46621:SF1">
    <property type="entry name" value="SNRNA-ACTIVATING PROTEIN COMPLEX SUBUNIT 4"/>
    <property type="match status" value="1"/>
</dbReference>
<gene>
    <name evidence="8" type="ORF">PPROV_000459000</name>
</gene>
<evidence type="ECO:0000256" key="2">
    <source>
        <dbReference type="ARBA" id="ARBA00023125"/>
    </source>
</evidence>
<dbReference type="CDD" id="cd00167">
    <property type="entry name" value="SANT"/>
    <property type="match status" value="3"/>
</dbReference>
<feature type="compositionally biased region" description="Low complexity" evidence="5">
    <location>
        <begin position="21"/>
        <end position="46"/>
    </location>
</feature>
<feature type="domain" description="HTH myb-type" evidence="7">
    <location>
        <begin position="102"/>
        <end position="145"/>
    </location>
</feature>